<evidence type="ECO:0000256" key="4">
    <source>
        <dbReference type="ARBA" id="ARBA00022692"/>
    </source>
</evidence>
<feature type="transmembrane region" description="Helical" evidence="9">
    <location>
        <begin position="34"/>
        <end position="61"/>
    </location>
</feature>
<sequence>MSEQVKLYSAAILAALGVFAYFLIPLHLGALYPSLALIVALALALLVFATSAVAKALVLFFREAYVELLKVVWPTRREVLRSTGVILLLIIVIAIFLWLVDIALLAIVRFALGGVG</sequence>
<dbReference type="NCBIfam" id="TIGR00964">
    <property type="entry name" value="secE_bact"/>
    <property type="match status" value="1"/>
</dbReference>
<feature type="transmembrane region" description="Helical" evidence="9">
    <location>
        <begin position="82"/>
        <end position="112"/>
    </location>
</feature>
<reference evidence="10 11" key="1">
    <citation type="journal article" date="2009" name="J. Bacteriol.">
        <title>Draft genome sequence of the extremely acidophilic bacterium Acidithiobacillus caldus ATCC 51756 reveals metabolic versatility in the genus Acidithiobacillus.</title>
        <authorList>
            <person name="Valdes J."/>
            <person name="Quatrini R."/>
            <person name="Hallberg K."/>
            <person name="Dopson M."/>
            <person name="Valenzuela P.D."/>
            <person name="Holmes D.S."/>
        </authorList>
    </citation>
    <scope>NUCLEOTIDE SEQUENCE [LARGE SCALE GENOMIC DNA]</scope>
    <source>
        <strain evidence="11">ATCC 51756 / DSM 8584 / KU</strain>
    </source>
</reference>
<protein>
    <recommendedName>
        <fullName evidence="9">Protein translocase subunit SecE</fullName>
    </recommendedName>
</protein>
<keyword evidence="3 9" id="KW-1003">Cell membrane</keyword>
<evidence type="ECO:0000256" key="6">
    <source>
        <dbReference type="ARBA" id="ARBA00022989"/>
    </source>
</evidence>
<evidence type="ECO:0000313" key="10">
    <source>
        <dbReference type="EMBL" id="AIA54485.1"/>
    </source>
</evidence>
<dbReference type="RefSeq" id="WP_004867923.1">
    <property type="nucleotide sequence ID" value="NZ_CP005986.1"/>
</dbReference>
<dbReference type="Proteomes" id="UP000005522">
    <property type="component" value="Chromosome"/>
</dbReference>
<keyword evidence="2 9" id="KW-0813">Transport</keyword>
<dbReference type="GO" id="GO:0005886">
    <property type="term" value="C:plasma membrane"/>
    <property type="evidence" value="ECO:0007669"/>
    <property type="project" value="UniProtKB-UniRule"/>
</dbReference>
<dbReference type="KEGG" id="acz:Acaty_c0605"/>
<dbReference type="PRINTS" id="PR01650">
    <property type="entry name" value="SECETRNLCASE"/>
</dbReference>
<proteinExistence type="inferred from homology"/>
<dbReference type="InterPro" id="IPR005807">
    <property type="entry name" value="SecE_bac"/>
</dbReference>
<keyword evidence="4 9" id="KW-0812">Transmembrane</keyword>
<dbReference type="HAMAP" id="MF_00422">
    <property type="entry name" value="SecE"/>
    <property type="match status" value="1"/>
</dbReference>
<comment type="subcellular location">
    <subcellularLocation>
        <location evidence="1">Membrane</location>
    </subcellularLocation>
</comment>
<dbReference type="GO" id="GO:0006605">
    <property type="term" value="P:protein targeting"/>
    <property type="evidence" value="ECO:0007669"/>
    <property type="project" value="UniProtKB-UniRule"/>
</dbReference>
<keyword evidence="6 9" id="KW-1133">Transmembrane helix</keyword>
<evidence type="ECO:0000256" key="3">
    <source>
        <dbReference type="ARBA" id="ARBA00022475"/>
    </source>
</evidence>
<evidence type="ECO:0000256" key="9">
    <source>
        <dbReference type="HAMAP-Rule" id="MF_00422"/>
    </source>
</evidence>
<dbReference type="PANTHER" id="PTHR33910">
    <property type="entry name" value="PROTEIN TRANSLOCASE SUBUNIT SECE"/>
    <property type="match status" value="1"/>
</dbReference>
<keyword evidence="8 9" id="KW-0472">Membrane</keyword>
<dbReference type="PROSITE" id="PS01067">
    <property type="entry name" value="SECE_SEC61G"/>
    <property type="match status" value="1"/>
</dbReference>
<evidence type="ECO:0000256" key="1">
    <source>
        <dbReference type="ARBA" id="ARBA00004370"/>
    </source>
</evidence>
<dbReference type="AlphaFoldDB" id="A0A059ZS45"/>
<evidence type="ECO:0000256" key="8">
    <source>
        <dbReference type="ARBA" id="ARBA00023136"/>
    </source>
</evidence>
<dbReference type="PANTHER" id="PTHR33910:SF1">
    <property type="entry name" value="PROTEIN TRANSLOCASE SUBUNIT SECE"/>
    <property type="match status" value="1"/>
</dbReference>
<evidence type="ECO:0000313" key="11">
    <source>
        <dbReference type="Proteomes" id="UP000005522"/>
    </source>
</evidence>
<dbReference type="Pfam" id="PF00584">
    <property type="entry name" value="SecE"/>
    <property type="match status" value="1"/>
</dbReference>
<comment type="subunit">
    <text evidence="9">Component of the Sec protein translocase complex. Heterotrimer consisting of SecY, SecE and SecG subunits. The heterotrimers can form oligomers, although 1 heterotrimer is thought to be able to translocate proteins. Interacts with the ribosome. Interacts with SecDF, and other proteins may be involved. Interacts with SecA.</text>
</comment>
<dbReference type="EMBL" id="CP005986">
    <property type="protein sequence ID" value="AIA54485.1"/>
    <property type="molecule type" value="Genomic_DNA"/>
</dbReference>
<dbReference type="InterPro" id="IPR038379">
    <property type="entry name" value="SecE_sf"/>
</dbReference>
<evidence type="ECO:0000256" key="5">
    <source>
        <dbReference type="ARBA" id="ARBA00022927"/>
    </source>
</evidence>
<dbReference type="GO" id="GO:0065002">
    <property type="term" value="P:intracellular protein transmembrane transport"/>
    <property type="evidence" value="ECO:0007669"/>
    <property type="project" value="UniProtKB-UniRule"/>
</dbReference>
<evidence type="ECO:0000256" key="7">
    <source>
        <dbReference type="ARBA" id="ARBA00023010"/>
    </source>
</evidence>
<comment type="function">
    <text evidence="9">Essential subunit of the Sec protein translocation channel SecYEG. Clamps together the 2 halves of SecY. May contact the channel plug during translocation.</text>
</comment>
<dbReference type="HOGENOM" id="CLU_113663_0_2_6"/>
<dbReference type="Gene3D" id="1.20.5.1030">
    <property type="entry name" value="Preprotein translocase secy subunit"/>
    <property type="match status" value="1"/>
</dbReference>
<comment type="caution">
    <text evidence="9">Lacks conserved residue(s) required for the propagation of feature annotation.</text>
</comment>
<dbReference type="GO" id="GO:0043952">
    <property type="term" value="P:protein transport by the Sec complex"/>
    <property type="evidence" value="ECO:0007669"/>
    <property type="project" value="UniProtKB-UniRule"/>
</dbReference>
<dbReference type="eggNOG" id="COG0690">
    <property type="taxonomic scope" value="Bacteria"/>
</dbReference>
<evidence type="ECO:0000256" key="2">
    <source>
        <dbReference type="ARBA" id="ARBA00022448"/>
    </source>
</evidence>
<accession>A0A059ZS45</accession>
<keyword evidence="7 9" id="KW-0811">Translocation</keyword>
<gene>
    <name evidence="9" type="primary">secE</name>
    <name evidence="10" type="ORF">Acaty_c0605</name>
</gene>
<dbReference type="GO" id="GO:0008320">
    <property type="term" value="F:protein transmembrane transporter activity"/>
    <property type="evidence" value="ECO:0007669"/>
    <property type="project" value="UniProtKB-UniRule"/>
</dbReference>
<dbReference type="GeneID" id="92930620"/>
<dbReference type="InterPro" id="IPR001901">
    <property type="entry name" value="Translocase_SecE/Sec61-g"/>
</dbReference>
<name>A0A059ZS45_ACICK</name>
<keyword evidence="5 9" id="KW-0653">Protein transport</keyword>
<organism evidence="10 11">
    <name type="scientific">Acidithiobacillus caldus (strain ATCC 51756 / DSM 8584 / KU)</name>
    <dbReference type="NCBI Taxonomy" id="637389"/>
    <lineage>
        <taxon>Bacteria</taxon>
        <taxon>Pseudomonadati</taxon>
        <taxon>Pseudomonadota</taxon>
        <taxon>Acidithiobacillia</taxon>
        <taxon>Acidithiobacillales</taxon>
        <taxon>Acidithiobacillaceae</taxon>
        <taxon>Acidithiobacillus</taxon>
    </lineage>
</organism>
<dbReference type="GO" id="GO:0009306">
    <property type="term" value="P:protein secretion"/>
    <property type="evidence" value="ECO:0007669"/>
    <property type="project" value="UniProtKB-UniRule"/>
</dbReference>
<comment type="similarity">
    <text evidence="9">Belongs to the SecE/SEC61-gamma family.</text>
</comment>
<feature type="transmembrane region" description="Helical" evidence="9">
    <location>
        <begin position="7"/>
        <end position="28"/>
    </location>
</feature>